<proteinExistence type="inferred from homology"/>
<comment type="function">
    <text evidence="7">Key enzyme in folate metabolism. Catalyzes an essential reaction for de novo glycine and purine synthesis, and for DNA precursor synthesis.</text>
</comment>
<feature type="domain" description="DHFR" evidence="8">
    <location>
        <begin position="6"/>
        <end position="166"/>
    </location>
</feature>
<evidence type="ECO:0000256" key="2">
    <source>
        <dbReference type="ARBA" id="ARBA00009539"/>
    </source>
</evidence>
<evidence type="ECO:0000313" key="10">
    <source>
        <dbReference type="Proteomes" id="UP001596052"/>
    </source>
</evidence>
<dbReference type="PRINTS" id="PR00070">
    <property type="entry name" value="DHFR"/>
</dbReference>
<comment type="caution">
    <text evidence="9">The sequence shown here is derived from an EMBL/GenBank/DDBJ whole genome shotgun (WGS) entry which is preliminary data.</text>
</comment>
<comment type="pathway">
    <text evidence="1">Cofactor biosynthesis; tetrahydrofolate biosynthesis; 5,6,7,8-tetrahydrofolate from 7,8-dihydrofolate: step 1/1.</text>
</comment>
<accession>A0ABW0KR45</accession>
<sequence length="178" mass="19657">MSERPVLTLIAAVSSDGFISLGRGVPWQLPRDKEHFRRTTAGHWLLIGRRTYEEMHGWFTDHHPLVLTHSPGYLPREGQSVASVTEAIHAATAGGAKELFVCGGGEAYAAALPFADRLILTHVHDHLGAGVAFPAIKADEWRQTYRRDFPADASHAQALSLATYERSCQPRQHQENAL</sequence>
<dbReference type="Proteomes" id="UP001596052">
    <property type="component" value="Unassembled WGS sequence"/>
</dbReference>
<dbReference type="PROSITE" id="PS51330">
    <property type="entry name" value="DHFR_2"/>
    <property type="match status" value="1"/>
</dbReference>
<evidence type="ECO:0000256" key="5">
    <source>
        <dbReference type="ARBA" id="ARBA00022857"/>
    </source>
</evidence>
<dbReference type="InterPro" id="IPR024072">
    <property type="entry name" value="DHFR-like_dom_sf"/>
</dbReference>
<dbReference type="Gene3D" id="3.40.430.10">
    <property type="entry name" value="Dihydrofolate Reductase, subunit A"/>
    <property type="match status" value="1"/>
</dbReference>
<keyword evidence="5" id="KW-0521">NADP</keyword>
<dbReference type="CDD" id="cd00209">
    <property type="entry name" value="DHFR"/>
    <property type="match status" value="1"/>
</dbReference>
<name>A0ABW0KR45_9BACT</name>
<comment type="similarity">
    <text evidence="2">Belongs to the dihydrofolate reductase family.</text>
</comment>
<dbReference type="InterPro" id="IPR001796">
    <property type="entry name" value="DHFR_dom"/>
</dbReference>
<dbReference type="PANTHER" id="PTHR48069:SF3">
    <property type="entry name" value="DIHYDROFOLATE REDUCTASE"/>
    <property type="match status" value="1"/>
</dbReference>
<gene>
    <name evidence="9" type="ORF">ACFQDI_13855</name>
</gene>
<dbReference type="EMBL" id="JBHSMQ010000004">
    <property type="protein sequence ID" value="MFC5455945.1"/>
    <property type="molecule type" value="Genomic_DNA"/>
</dbReference>
<protein>
    <recommendedName>
        <fullName evidence="3">dihydrofolate reductase</fullName>
        <ecNumber evidence="3">1.5.1.3</ecNumber>
    </recommendedName>
</protein>
<keyword evidence="6 9" id="KW-0560">Oxidoreductase</keyword>
<dbReference type="GO" id="GO:0004146">
    <property type="term" value="F:dihydrofolate reductase activity"/>
    <property type="evidence" value="ECO:0007669"/>
    <property type="project" value="UniProtKB-EC"/>
</dbReference>
<reference evidence="10" key="1">
    <citation type="journal article" date="2019" name="Int. J. Syst. Evol. Microbiol.">
        <title>The Global Catalogue of Microorganisms (GCM) 10K type strain sequencing project: providing services to taxonomists for standard genome sequencing and annotation.</title>
        <authorList>
            <consortium name="The Broad Institute Genomics Platform"/>
            <consortium name="The Broad Institute Genome Sequencing Center for Infectious Disease"/>
            <person name="Wu L."/>
            <person name="Ma J."/>
        </authorList>
    </citation>
    <scope>NUCLEOTIDE SEQUENCE [LARGE SCALE GENOMIC DNA]</scope>
    <source>
        <strain evidence="10">CGMCC 4.1469</strain>
    </source>
</reference>
<evidence type="ECO:0000256" key="7">
    <source>
        <dbReference type="ARBA" id="ARBA00025067"/>
    </source>
</evidence>
<dbReference type="Pfam" id="PF00186">
    <property type="entry name" value="DHFR_1"/>
    <property type="match status" value="1"/>
</dbReference>
<evidence type="ECO:0000256" key="3">
    <source>
        <dbReference type="ARBA" id="ARBA00012856"/>
    </source>
</evidence>
<evidence type="ECO:0000256" key="6">
    <source>
        <dbReference type="ARBA" id="ARBA00023002"/>
    </source>
</evidence>
<evidence type="ECO:0000259" key="8">
    <source>
        <dbReference type="PROSITE" id="PS51330"/>
    </source>
</evidence>
<dbReference type="EC" id="1.5.1.3" evidence="3"/>
<dbReference type="PANTHER" id="PTHR48069">
    <property type="entry name" value="DIHYDROFOLATE REDUCTASE"/>
    <property type="match status" value="1"/>
</dbReference>
<keyword evidence="10" id="KW-1185">Reference proteome</keyword>
<dbReference type="SUPFAM" id="SSF53597">
    <property type="entry name" value="Dihydrofolate reductase-like"/>
    <property type="match status" value="1"/>
</dbReference>
<organism evidence="9 10">
    <name type="scientific">Prosthecobacter fluviatilis</name>
    <dbReference type="NCBI Taxonomy" id="445931"/>
    <lineage>
        <taxon>Bacteria</taxon>
        <taxon>Pseudomonadati</taxon>
        <taxon>Verrucomicrobiota</taxon>
        <taxon>Verrucomicrobiia</taxon>
        <taxon>Verrucomicrobiales</taxon>
        <taxon>Verrucomicrobiaceae</taxon>
        <taxon>Prosthecobacter</taxon>
    </lineage>
</organism>
<dbReference type="RefSeq" id="WP_377167605.1">
    <property type="nucleotide sequence ID" value="NZ_JBHSMQ010000004.1"/>
</dbReference>
<evidence type="ECO:0000256" key="4">
    <source>
        <dbReference type="ARBA" id="ARBA00022563"/>
    </source>
</evidence>
<evidence type="ECO:0000313" key="9">
    <source>
        <dbReference type="EMBL" id="MFC5455945.1"/>
    </source>
</evidence>
<dbReference type="InterPro" id="IPR012259">
    <property type="entry name" value="DHFR"/>
</dbReference>
<evidence type="ECO:0000256" key="1">
    <source>
        <dbReference type="ARBA" id="ARBA00004903"/>
    </source>
</evidence>
<keyword evidence="4" id="KW-0554">One-carbon metabolism</keyword>